<dbReference type="InterPro" id="IPR036651">
    <property type="entry name" value="Gln_synt_N_sf"/>
</dbReference>
<dbReference type="AlphaFoldDB" id="A0A839ISF3"/>
<dbReference type="RefSeq" id="WP_182809659.1">
    <property type="nucleotide sequence ID" value="NZ_JACJFM010000020.1"/>
</dbReference>
<dbReference type="Gene3D" id="3.30.590.10">
    <property type="entry name" value="Glutamine synthetase/guanido kinase, catalytic domain"/>
    <property type="match status" value="1"/>
</dbReference>
<evidence type="ECO:0000256" key="1">
    <source>
        <dbReference type="ARBA" id="ARBA00009897"/>
    </source>
</evidence>
<comment type="similarity">
    <text evidence="1 5 6">Belongs to the glutamine synthetase family.</text>
</comment>
<dbReference type="Proteomes" id="UP000565262">
    <property type="component" value="Unassembled WGS sequence"/>
</dbReference>
<keyword evidence="3" id="KW-0547">Nucleotide-binding</keyword>
<dbReference type="PANTHER" id="PTHR43785:SF3">
    <property type="entry name" value="GS CATALYTIC DOMAIN-CONTAINING PROTEIN"/>
    <property type="match status" value="1"/>
</dbReference>
<dbReference type="GO" id="GO:0006598">
    <property type="term" value="P:polyamine catabolic process"/>
    <property type="evidence" value="ECO:0007669"/>
    <property type="project" value="TreeGrafter"/>
</dbReference>
<proteinExistence type="inferred from homology"/>
<dbReference type="PROSITE" id="PS51987">
    <property type="entry name" value="GS_CATALYTIC"/>
    <property type="match status" value="1"/>
</dbReference>
<dbReference type="EMBL" id="JACJFM010000020">
    <property type="protein sequence ID" value="MBB1487881.1"/>
    <property type="molecule type" value="Genomic_DNA"/>
</dbReference>
<evidence type="ECO:0000256" key="2">
    <source>
        <dbReference type="ARBA" id="ARBA00022598"/>
    </source>
</evidence>
<evidence type="ECO:0000256" key="4">
    <source>
        <dbReference type="ARBA" id="ARBA00022840"/>
    </source>
</evidence>
<feature type="domain" description="GS catalytic" evidence="8">
    <location>
        <begin position="111"/>
        <end position="448"/>
    </location>
</feature>
<evidence type="ECO:0000256" key="3">
    <source>
        <dbReference type="ARBA" id="ARBA00022741"/>
    </source>
</evidence>
<feature type="domain" description="GS beta-grasp" evidence="7">
    <location>
        <begin position="11"/>
        <end position="104"/>
    </location>
</feature>
<accession>A0A839ISF3</accession>
<keyword evidence="2" id="KW-0436">Ligase</keyword>
<organism evidence="9 10">
    <name type="scientific">Oceanospirillum sediminis</name>
    <dbReference type="NCBI Taxonomy" id="2760088"/>
    <lineage>
        <taxon>Bacteria</taxon>
        <taxon>Pseudomonadati</taxon>
        <taxon>Pseudomonadota</taxon>
        <taxon>Gammaproteobacteria</taxon>
        <taxon>Oceanospirillales</taxon>
        <taxon>Oceanospirillaceae</taxon>
        <taxon>Oceanospirillum</taxon>
    </lineage>
</organism>
<sequence>MEAVASFLKENAITEVESTLPDMTGNARGKFYPTEKFLAEKGGKIPETLLVQTVNGEWADNHYDIVDPTDRDMVLEPDPNTLRLVPWADEPTALVINDCYTSDGELHPLSSRSVLRRVLSLYEKEGLRPVIAPEVEFYLVQKNIDPDYELKPATGRSGRRETARQSYSIDAVNEFNPVIDTLYSYCDELQLDVDTLIHESGAAQMEINFLHGDALSLADQVFIFKRTLRETALKHGMYATFMAKPMQNEPGSSMHIHQSLIDIKTGQNIFAGTKEGQFSEAFYHYVGGLQKYTPHAISFYAPNVNSYRRFAPEIAAPVNFEWGIDNRTAGLRAPEAPLAATRLENRFPGADCNPYLAIAASLACGYLGMKSGIKPAAPAAGITAEEGDPVEVARSLEEALRLLEDCPELQDILGKRFIDAYVGVKRAEFETFNKVISSWEREFLLLTV</sequence>
<evidence type="ECO:0000256" key="6">
    <source>
        <dbReference type="RuleBase" id="RU000384"/>
    </source>
</evidence>
<evidence type="ECO:0000313" key="10">
    <source>
        <dbReference type="Proteomes" id="UP000565262"/>
    </source>
</evidence>
<dbReference type="SMART" id="SM01230">
    <property type="entry name" value="Gln-synt_C"/>
    <property type="match status" value="1"/>
</dbReference>
<evidence type="ECO:0000259" key="7">
    <source>
        <dbReference type="PROSITE" id="PS51986"/>
    </source>
</evidence>
<dbReference type="Gene3D" id="3.10.20.70">
    <property type="entry name" value="Glutamine synthetase, N-terminal domain"/>
    <property type="match status" value="1"/>
</dbReference>
<dbReference type="SUPFAM" id="SSF55931">
    <property type="entry name" value="Glutamine synthetase/guanido kinase"/>
    <property type="match status" value="1"/>
</dbReference>
<comment type="caution">
    <text evidence="9">The sequence shown here is derived from an EMBL/GenBank/DDBJ whole genome shotgun (WGS) entry which is preliminary data.</text>
</comment>
<evidence type="ECO:0000259" key="8">
    <source>
        <dbReference type="PROSITE" id="PS51987"/>
    </source>
</evidence>
<protein>
    <submittedName>
        <fullName evidence="9">Glutamine synthetase</fullName>
    </submittedName>
</protein>
<dbReference type="GO" id="GO:0004356">
    <property type="term" value="F:glutamine synthetase activity"/>
    <property type="evidence" value="ECO:0007669"/>
    <property type="project" value="InterPro"/>
</dbReference>
<gene>
    <name evidence="9" type="ORF">H4O21_14845</name>
</gene>
<dbReference type="SUPFAM" id="SSF54368">
    <property type="entry name" value="Glutamine synthetase, N-terminal domain"/>
    <property type="match status" value="1"/>
</dbReference>
<dbReference type="GO" id="GO:0005524">
    <property type="term" value="F:ATP binding"/>
    <property type="evidence" value="ECO:0007669"/>
    <property type="project" value="UniProtKB-KW"/>
</dbReference>
<dbReference type="InterPro" id="IPR008147">
    <property type="entry name" value="Gln_synt_N"/>
</dbReference>
<dbReference type="Pfam" id="PF00120">
    <property type="entry name" value="Gln-synt_C"/>
    <property type="match status" value="1"/>
</dbReference>
<dbReference type="PROSITE" id="PS51986">
    <property type="entry name" value="GS_BETA_GRASP"/>
    <property type="match status" value="1"/>
</dbReference>
<dbReference type="InterPro" id="IPR008146">
    <property type="entry name" value="Gln_synth_cat_dom"/>
</dbReference>
<dbReference type="PANTHER" id="PTHR43785">
    <property type="entry name" value="GAMMA-GLUTAMYLPUTRESCINE SYNTHETASE"/>
    <property type="match status" value="1"/>
</dbReference>
<keyword evidence="4" id="KW-0067">ATP-binding</keyword>
<dbReference type="InterPro" id="IPR014746">
    <property type="entry name" value="Gln_synth/guanido_kin_cat_dom"/>
</dbReference>
<evidence type="ECO:0000313" key="9">
    <source>
        <dbReference type="EMBL" id="MBB1487881.1"/>
    </source>
</evidence>
<dbReference type="FunFam" id="3.30.590.10:FF:000005">
    <property type="entry name" value="Probable glutamine synthetase"/>
    <property type="match status" value="1"/>
</dbReference>
<keyword evidence="10" id="KW-1185">Reference proteome</keyword>
<name>A0A839ISF3_9GAMM</name>
<dbReference type="GO" id="GO:0006542">
    <property type="term" value="P:glutamine biosynthetic process"/>
    <property type="evidence" value="ECO:0007669"/>
    <property type="project" value="InterPro"/>
</dbReference>
<evidence type="ECO:0000256" key="5">
    <source>
        <dbReference type="PROSITE-ProRule" id="PRU01330"/>
    </source>
</evidence>
<reference evidence="9 10" key="1">
    <citation type="submission" date="2020-08" db="EMBL/GenBank/DDBJ databases">
        <title>Oceanospirillum sp. nov. isolated from marine sediment.</title>
        <authorList>
            <person name="Ji X."/>
        </authorList>
    </citation>
    <scope>NUCLEOTIDE SEQUENCE [LARGE SCALE GENOMIC DNA]</scope>
    <source>
        <strain evidence="9 10">D5</strain>
    </source>
</reference>